<keyword evidence="3" id="KW-1185">Reference proteome</keyword>
<feature type="transmembrane region" description="Helical" evidence="1">
    <location>
        <begin position="113"/>
        <end position="129"/>
    </location>
</feature>
<dbReference type="EMBL" id="ASPP01020687">
    <property type="protein sequence ID" value="ETO13299.1"/>
    <property type="molecule type" value="Genomic_DNA"/>
</dbReference>
<proteinExistence type="predicted"/>
<evidence type="ECO:0000313" key="2">
    <source>
        <dbReference type="EMBL" id="ETO13299.1"/>
    </source>
</evidence>
<accession>X6MHD9</accession>
<name>X6MHD9_RETFI</name>
<organism evidence="2 3">
    <name type="scientific">Reticulomyxa filosa</name>
    <dbReference type="NCBI Taxonomy" id="46433"/>
    <lineage>
        <taxon>Eukaryota</taxon>
        <taxon>Sar</taxon>
        <taxon>Rhizaria</taxon>
        <taxon>Retaria</taxon>
        <taxon>Foraminifera</taxon>
        <taxon>Monothalamids</taxon>
        <taxon>Reticulomyxidae</taxon>
        <taxon>Reticulomyxa</taxon>
    </lineage>
</organism>
<feature type="transmembrane region" description="Helical" evidence="1">
    <location>
        <begin position="136"/>
        <end position="154"/>
    </location>
</feature>
<keyword evidence="1" id="KW-1133">Transmembrane helix</keyword>
<comment type="caution">
    <text evidence="2">The sequence shown here is derived from an EMBL/GenBank/DDBJ whole genome shotgun (WGS) entry which is preliminary data.</text>
</comment>
<keyword evidence="1" id="KW-0472">Membrane</keyword>
<keyword evidence="1" id="KW-0812">Transmembrane</keyword>
<evidence type="ECO:0000313" key="3">
    <source>
        <dbReference type="Proteomes" id="UP000023152"/>
    </source>
</evidence>
<protein>
    <submittedName>
        <fullName evidence="2">Uncharacterized protein</fullName>
    </submittedName>
</protein>
<reference evidence="2 3" key="1">
    <citation type="journal article" date="2013" name="Curr. Biol.">
        <title>The Genome of the Foraminiferan Reticulomyxa filosa.</title>
        <authorList>
            <person name="Glockner G."/>
            <person name="Hulsmann N."/>
            <person name="Schleicher M."/>
            <person name="Noegel A.A."/>
            <person name="Eichinger L."/>
            <person name="Gallinger C."/>
            <person name="Pawlowski J."/>
            <person name="Sierra R."/>
            <person name="Euteneuer U."/>
            <person name="Pillet L."/>
            <person name="Moustafa A."/>
            <person name="Platzer M."/>
            <person name="Groth M."/>
            <person name="Szafranski K."/>
            <person name="Schliwa M."/>
        </authorList>
    </citation>
    <scope>NUCLEOTIDE SEQUENCE [LARGE SCALE GENOMIC DNA]</scope>
</reference>
<dbReference type="AlphaFoldDB" id="X6MHD9"/>
<feature type="transmembrane region" description="Helical" evidence="1">
    <location>
        <begin position="196"/>
        <end position="214"/>
    </location>
</feature>
<feature type="transmembrane region" description="Helical" evidence="1">
    <location>
        <begin position="75"/>
        <end position="93"/>
    </location>
</feature>
<sequence>MSYEFADKCAISYFAMPAWEIVLIFLGAHALALLDAILVWGLAGLLRSGVCLGKICSFVYFFVHMKGINRMFLTRLRVAHIIDCLFATFLKRMSWTNNDTQSVDLLSLNKYKYLETLFIIVILIIVFCIQMYLHRIFYIILVNNMFGIVIMFLTSKEVINTDTHNKLSFVDLLLLFHCIKRFNHCFNRFYEILKDVWFAFALIYFDILAVHTLSPTRLKRNLPH</sequence>
<gene>
    <name evidence="2" type="ORF">RFI_24077</name>
</gene>
<evidence type="ECO:0000256" key="1">
    <source>
        <dbReference type="SAM" id="Phobius"/>
    </source>
</evidence>
<dbReference type="Proteomes" id="UP000023152">
    <property type="component" value="Unassembled WGS sequence"/>
</dbReference>